<accession>A0A9D9ICL4</accession>
<name>A0A9D9ICL4_9SPIO</name>
<evidence type="ECO:0000313" key="1">
    <source>
        <dbReference type="EMBL" id="MBO8469902.1"/>
    </source>
</evidence>
<reference evidence="1" key="1">
    <citation type="submission" date="2020-10" db="EMBL/GenBank/DDBJ databases">
        <authorList>
            <person name="Gilroy R."/>
        </authorList>
    </citation>
    <scope>NUCLEOTIDE SEQUENCE</scope>
    <source>
        <strain evidence="1">14700</strain>
    </source>
</reference>
<dbReference type="EMBL" id="JADIMF010000148">
    <property type="protein sequence ID" value="MBO8469902.1"/>
    <property type="molecule type" value="Genomic_DNA"/>
</dbReference>
<comment type="caution">
    <text evidence="1">The sequence shown here is derived from an EMBL/GenBank/DDBJ whole genome shotgun (WGS) entry which is preliminary data.</text>
</comment>
<protein>
    <submittedName>
        <fullName evidence="1">Uncharacterized protein</fullName>
    </submittedName>
</protein>
<reference evidence="1" key="2">
    <citation type="journal article" date="2021" name="PeerJ">
        <title>Extensive microbial diversity within the chicken gut microbiome revealed by metagenomics and culture.</title>
        <authorList>
            <person name="Gilroy R."/>
            <person name="Ravi A."/>
            <person name="Getino M."/>
            <person name="Pursley I."/>
            <person name="Horton D.L."/>
            <person name="Alikhan N.F."/>
            <person name="Baker D."/>
            <person name="Gharbi K."/>
            <person name="Hall N."/>
            <person name="Watson M."/>
            <person name="Adriaenssens E.M."/>
            <person name="Foster-Nyarko E."/>
            <person name="Jarju S."/>
            <person name="Secka A."/>
            <person name="Antonio M."/>
            <person name="Oren A."/>
            <person name="Chaudhuri R.R."/>
            <person name="La Ragione R."/>
            <person name="Hildebrand F."/>
            <person name="Pallen M.J."/>
        </authorList>
    </citation>
    <scope>NUCLEOTIDE SEQUENCE</scope>
    <source>
        <strain evidence="1">14700</strain>
    </source>
</reference>
<dbReference type="Proteomes" id="UP000810292">
    <property type="component" value="Unassembled WGS sequence"/>
</dbReference>
<proteinExistence type="predicted"/>
<evidence type="ECO:0000313" key="2">
    <source>
        <dbReference type="Proteomes" id="UP000810292"/>
    </source>
</evidence>
<organism evidence="1 2">
    <name type="scientific">Candidatus Ornithospirochaeta stercoravium</name>
    <dbReference type="NCBI Taxonomy" id="2840897"/>
    <lineage>
        <taxon>Bacteria</taxon>
        <taxon>Pseudomonadati</taxon>
        <taxon>Spirochaetota</taxon>
        <taxon>Spirochaetia</taxon>
        <taxon>Spirochaetales</taxon>
        <taxon>Spirochaetaceae</taxon>
        <taxon>Spirochaetaceae incertae sedis</taxon>
        <taxon>Candidatus Ornithospirochaeta</taxon>
    </lineage>
</organism>
<dbReference type="AlphaFoldDB" id="A0A9D9ICL4"/>
<sequence length="86" mass="9537">MTMICILTQLAVVISQKQRLCTNSTVNTTPGFYVMAPNTNGKGFTSIMVNAEKHSISLDSRFFIDYGYFYMKGANNTGTVTLKIAR</sequence>
<gene>
    <name evidence="1" type="ORF">IAA72_08980</name>
</gene>